<keyword evidence="4" id="KW-1185">Reference proteome</keyword>
<dbReference type="Pfam" id="PF01476">
    <property type="entry name" value="LysM"/>
    <property type="match status" value="2"/>
</dbReference>
<reference evidence="3 4" key="1">
    <citation type="submission" date="2020-08" db="EMBL/GenBank/DDBJ databases">
        <title>Genome sequence of Weissella diestrammenae KACC 16890T.</title>
        <authorList>
            <person name="Hyun D.-W."/>
            <person name="Bae J.-W."/>
        </authorList>
    </citation>
    <scope>NUCLEOTIDE SEQUENCE [LARGE SCALE GENOMIC DNA]</scope>
    <source>
        <strain evidence="3 4">KACC 16890</strain>
    </source>
</reference>
<feature type="signal peptide" evidence="1">
    <location>
        <begin position="1"/>
        <end position="26"/>
    </location>
</feature>
<organism evidence="3 4">
    <name type="scientific">Weissella diestrammenae</name>
    <dbReference type="NCBI Taxonomy" id="1162633"/>
    <lineage>
        <taxon>Bacteria</taxon>
        <taxon>Bacillati</taxon>
        <taxon>Bacillota</taxon>
        <taxon>Bacilli</taxon>
        <taxon>Lactobacillales</taxon>
        <taxon>Lactobacillaceae</taxon>
        <taxon>Weissella</taxon>
    </lineage>
</organism>
<dbReference type="AlphaFoldDB" id="A0A7G9T3U1"/>
<protein>
    <submittedName>
        <fullName evidence="3">LysM peptidoglycan-binding domain-containing protein</fullName>
    </submittedName>
</protein>
<dbReference type="Gene3D" id="3.10.350.10">
    <property type="entry name" value="LysM domain"/>
    <property type="match status" value="2"/>
</dbReference>
<dbReference type="PROSITE" id="PS00018">
    <property type="entry name" value="EF_HAND_1"/>
    <property type="match status" value="1"/>
</dbReference>
<accession>A0A7G9T3U1</accession>
<dbReference type="CDD" id="cd05379">
    <property type="entry name" value="CAP_bacterial"/>
    <property type="match status" value="1"/>
</dbReference>
<dbReference type="InterPro" id="IPR018392">
    <property type="entry name" value="LysM"/>
</dbReference>
<evidence type="ECO:0000256" key="1">
    <source>
        <dbReference type="SAM" id="SignalP"/>
    </source>
</evidence>
<dbReference type="PANTHER" id="PTHR33734">
    <property type="entry name" value="LYSM DOMAIN-CONTAINING GPI-ANCHORED PROTEIN 2"/>
    <property type="match status" value="1"/>
</dbReference>
<dbReference type="Proteomes" id="UP000515800">
    <property type="component" value="Chromosome"/>
</dbReference>
<feature type="domain" description="LysM" evidence="2">
    <location>
        <begin position="128"/>
        <end position="173"/>
    </location>
</feature>
<dbReference type="InterPro" id="IPR014044">
    <property type="entry name" value="CAP_dom"/>
</dbReference>
<feature type="chain" id="PRO_5038438512" evidence="1">
    <location>
        <begin position="27"/>
        <end position="364"/>
    </location>
</feature>
<gene>
    <name evidence="3" type="ORF">H9L19_04950</name>
</gene>
<dbReference type="RefSeq" id="WP_187528601.1">
    <property type="nucleotide sequence ID" value="NZ_CP060724.1"/>
</dbReference>
<dbReference type="CDD" id="cd00118">
    <property type="entry name" value="LysM"/>
    <property type="match status" value="2"/>
</dbReference>
<keyword evidence="1" id="KW-0732">Signal</keyword>
<dbReference type="Pfam" id="PF00188">
    <property type="entry name" value="CAP"/>
    <property type="match status" value="1"/>
</dbReference>
<dbReference type="InterPro" id="IPR036779">
    <property type="entry name" value="LysM_dom_sf"/>
</dbReference>
<dbReference type="Gene3D" id="3.40.33.10">
    <property type="entry name" value="CAP"/>
    <property type="match status" value="1"/>
</dbReference>
<dbReference type="EMBL" id="CP060724">
    <property type="protein sequence ID" value="QNN74766.1"/>
    <property type="molecule type" value="Genomic_DNA"/>
</dbReference>
<evidence type="ECO:0000313" key="3">
    <source>
        <dbReference type="EMBL" id="QNN74766.1"/>
    </source>
</evidence>
<evidence type="ECO:0000313" key="4">
    <source>
        <dbReference type="Proteomes" id="UP000515800"/>
    </source>
</evidence>
<proteinExistence type="predicted"/>
<sequence>MSKFENTKLYKNGKFLVAAAALAAGAFIPANDQTQVSADETAPQSSWRAKSVDEVKQAVSQSADLTNYTVQEGDTLSSIAEATGIDLSVLEEQVSDANVLSIGQTLKLSNTQATSEAAQPTGLSADNTTYTVQSGDTLSKIAELTQVSTANIVSYNGLGSEDATIVVGQVLQLQPTQTAPAASSAAAEPVAQEDIQYNANADTDGDGFMTMDEYNAWVAKGKPEAQSVAPAATSVATATTNQNTASAPVAQATGSYSEALNAMNALRAQYGLSPVSYDAGLASTAAMRANMMAGSVDSAHFAQSYGYEVVAIQFGSGAGVISAWYNETNMMAAPGHRNWLLNASITSVGFGYNAATGTFVGEAR</sequence>
<evidence type="ECO:0000259" key="2">
    <source>
        <dbReference type="PROSITE" id="PS51782"/>
    </source>
</evidence>
<dbReference type="PROSITE" id="PS51782">
    <property type="entry name" value="LYSM"/>
    <property type="match status" value="1"/>
</dbReference>
<dbReference type="SUPFAM" id="SSF54106">
    <property type="entry name" value="LysM domain"/>
    <property type="match status" value="2"/>
</dbReference>
<dbReference type="KEGG" id="wdi:H9L19_04950"/>
<dbReference type="SMART" id="SM00257">
    <property type="entry name" value="LysM"/>
    <property type="match status" value="2"/>
</dbReference>
<dbReference type="PANTHER" id="PTHR33734:SF22">
    <property type="entry name" value="MEMBRANE-BOUND LYTIC MUREIN TRANSGLYCOSYLASE D"/>
    <property type="match status" value="1"/>
</dbReference>
<name>A0A7G9T3U1_9LACO</name>
<dbReference type="SUPFAM" id="SSF55797">
    <property type="entry name" value="PR-1-like"/>
    <property type="match status" value="1"/>
</dbReference>
<dbReference type="InterPro" id="IPR035940">
    <property type="entry name" value="CAP_sf"/>
</dbReference>
<dbReference type="GO" id="GO:0008932">
    <property type="term" value="F:lytic endotransglycosylase activity"/>
    <property type="evidence" value="ECO:0007669"/>
    <property type="project" value="TreeGrafter"/>
</dbReference>
<dbReference type="InterPro" id="IPR018247">
    <property type="entry name" value="EF_Hand_1_Ca_BS"/>
</dbReference>